<gene>
    <name evidence="2" type="ORF">D7W81_20365</name>
</gene>
<reference evidence="3" key="1">
    <citation type="submission" date="2018-09" db="EMBL/GenBank/DDBJ databases">
        <authorList>
            <person name="Livingstone P.G."/>
            <person name="Whitworth D.E."/>
        </authorList>
    </citation>
    <scope>NUCLEOTIDE SEQUENCE [LARGE SCALE GENOMIC DNA]</scope>
    <source>
        <strain evidence="3">AB050A</strain>
    </source>
</reference>
<feature type="chain" id="PRO_5017218428" evidence="1">
    <location>
        <begin position="22"/>
        <end position="256"/>
    </location>
</feature>
<proteinExistence type="predicted"/>
<comment type="caution">
    <text evidence="2">The sequence shown here is derived from an EMBL/GenBank/DDBJ whole genome shotgun (WGS) entry which is preliminary data.</text>
</comment>
<accession>A0A3A8Q416</accession>
<evidence type="ECO:0000313" key="3">
    <source>
        <dbReference type="Proteomes" id="UP000267003"/>
    </source>
</evidence>
<dbReference type="AlphaFoldDB" id="A0A3A8Q416"/>
<evidence type="ECO:0000256" key="1">
    <source>
        <dbReference type="SAM" id="SignalP"/>
    </source>
</evidence>
<evidence type="ECO:0000313" key="2">
    <source>
        <dbReference type="EMBL" id="RKH63457.1"/>
    </source>
</evidence>
<dbReference type="EMBL" id="RAWK01000118">
    <property type="protein sequence ID" value="RKH63457.1"/>
    <property type="molecule type" value="Genomic_DNA"/>
</dbReference>
<dbReference type="OrthoDB" id="5511233at2"/>
<sequence length="256" mass="27415">MKASGFVLVAAVLAWTGVAGAEPPRPAQLLIWGGGKDTAEAEASLGRWQARAKTKEWAGTLKVAEGYPRIVQSGTVPGLKPGFVVVVLGACEPAAGSKVLETLKAFEPAVYARDVTWAEPLACPQLGPEWRVVQSKSWKKKAGTLTAVLLQGPESKDPYKPTLQALRVMLRAPDGELLGFDERSGDPRMNEFAKQSGFIPTLDGAGPTVTLLSIGAGCTAGPNVYETRVKYVIDGDTLYPQERERTLVDNTHNCDR</sequence>
<organism evidence="2 3">
    <name type="scientific">Corallococcus aberystwythensis</name>
    <dbReference type="NCBI Taxonomy" id="2316722"/>
    <lineage>
        <taxon>Bacteria</taxon>
        <taxon>Pseudomonadati</taxon>
        <taxon>Myxococcota</taxon>
        <taxon>Myxococcia</taxon>
        <taxon>Myxococcales</taxon>
        <taxon>Cystobacterineae</taxon>
        <taxon>Myxococcaceae</taxon>
        <taxon>Corallococcus</taxon>
    </lineage>
</organism>
<dbReference type="Proteomes" id="UP000267003">
    <property type="component" value="Unassembled WGS sequence"/>
</dbReference>
<feature type="signal peptide" evidence="1">
    <location>
        <begin position="1"/>
        <end position="21"/>
    </location>
</feature>
<keyword evidence="3" id="KW-1185">Reference proteome</keyword>
<dbReference type="RefSeq" id="WP_120557049.1">
    <property type="nucleotide sequence ID" value="NZ_RAWK01000118.1"/>
</dbReference>
<keyword evidence="1" id="KW-0732">Signal</keyword>
<name>A0A3A8Q416_9BACT</name>
<protein>
    <submittedName>
        <fullName evidence="2">Uncharacterized protein</fullName>
    </submittedName>
</protein>